<keyword evidence="9 10" id="KW-0998">Cell outer membrane</keyword>
<dbReference type="InterPro" id="IPR037066">
    <property type="entry name" value="Plug_dom_sf"/>
</dbReference>
<organism evidence="16 17">
    <name type="scientific">Salinivibrio kushneri</name>
    <dbReference type="NCBI Taxonomy" id="1908198"/>
    <lineage>
        <taxon>Bacteria</taxon>
        <taxon>Pseudomonadati</taxon>
        <taxon>Pseudomonadota</taxon>
        <taxon>Gammaproteobacteria</taxon>
        <taxon>Vibrionales</taxon>
        <taxon>Vibrionaceae</taxon>
        <taxon>Salinivibrio</taxon>
    </lineage>
</organism>
<evidence type="ECO:0000256" key="5">
    <source>
        <dbReference type="ARBA" id="ARBA00022692"/>
    </source>
</evidence>
<dbReference type="PROSITE" id="PS52016">
    <property type="entry name" value="TONB_DEPENDENT_REC_3"/>
    <property type="match status" value="1"/>
</dbReference>
<dbReference type="Pfam" id="PF00593">
    <property type="entry name" value="TonB_dep_Rec_b-barrel"/>
    <property type="match status" value="1"/>
</dbReference>
<evidence type="ECO:0000256" key="12">
    <source>
        <dbReference type="RuleBase" id="RU003357"/>
    </source>
</evidence>
<dbReference type="RefSeq" id="WP_269579270.1">
    <property type="nucleotide sequence ID" value="NZ_CP114588.1"/>
</dbReference>
<reference evidence="16" key="1">
    <citation type="submission" date="2022-09" db="EMBL/GenBank/DDBJ databases">
        <authorList>
            <person name="Li Z.-J."/>
        </authorList>
    </citation>
    <scope>NUCLEOTIDE SEQUENCE</scope>
    <source>
        <strain evidence="16">TGB11</strain>
    </source>
</reference>
<evidence type="ECO:0000256" key="2">
    <source>
        <dbReference type="ARBA" id="ARBA00009810"/>
    </source>
</evidence>
<dbReference type="PROSITE" id="PS01156">
    <property type="entry name" value="TONB_DEPENDENT_REC_2"/>
    <property type="match status" value="1"/>
</dbReference>
<feature type="signal peptide" evidence="13">
    <location>
        <begin position="1"/>
        <end position="24"/>
    </location>
</feature>
<feature type="short sequence motif" description="TonB C-terminal box" evidence="11">
    <location>
        <begin position="633"/>
        <end position="650"/>
    </location>
</feature>
<dbReference type="InterPro" id="IPR010917">
    <property type="entry name" value="TonB_rcpt_CS"/>
</dbReference>
<proteinExistence type="inferred from homology"/>
<dbReference type="PANTHER" id="PTHR30069:SF41">
    <property type="entry name" value="HEME_HEMOPEXIN UTILIZATION PROTEIN C"/>
    <property type="match status" value="1"/>
</dbReference>
<evidence type="ECO:0000256" key="11">
    <source>
        <dbReference type="PROSITE-ProRule" id="PRU10144"/>
    </source>
</evidence>
<evidence type="ECO:0000256" key="10">
    <source>
        <dbReference type="PROSITE-ProRule" id="PRU01360"/>
    </source>
</evidence>
<comment type="subcellular location">
    <subcellularLocation>
        <location evidence="1 10">Cell outer membrane</location>
        <topology evidence="1 10">Multi-pass membrane protein</topology>
    </subcellularLocation>
</comment>
<evidence type="ECO:0000256" key="7">
    <source>
        <dbReference type="ARBA" id="ARBA00023077"/>
    </source>
</evidence>
<keyword evidence="7 12" id="KW-0798">TonB box</keyword>
<evidence type="ECO:0000256" key="3">
    <source>
        <dbReference type="ARBA" id="ARBA00022448"/>
    </source>
</evidence>
<dbReference type="InterPro" id="IPR000531">
    <property type="entry name" value="Beta-barrel_TonB"/>
</dbReference>
<dbReference type="CDD" id="cd01347">
    <property type="entry name" value="ligand_gated_channel"/>
    <property type="match status" value="1"/>
</dbReference>
<dbReference type="AlphaFoldDB" id="A0AA47LS95"/>
<dbReference type="InterPro" id="IPR039426">
    <property type="entry name" value="TonB-dep_rcpt-like"/>
</dbReference>
<dbReference type="PANTHER" id="PTHR30069">
    <property type="entry name" value="TONB-DEPENDENT OUTER MEMBRANE RECEPTOR"/>
    <property type="match status" value="1"/>
</dbReference>
<dbReference type="InterPro" id="IPR036942">
    <property type="entry name" value="Beta-barrel_TonB_sf"/>
</dbReference>
<dbReference type="Gene3D" id="2.170.130.10">
    <property type="entry name" value="TonB-dependent receptor, plug domain"/>
    <property type="match status" value="1"/>
</dbReference>
<feature type="domain" description="TonB-dependent receptor plug" evidence="15">
    <location>
        <begin position="45"/>
        <end position="139"/>
    </location>
</feature>
<keyword evidence="3 10" id="KW-0813">Transport</keyword>
<evidence type="ECO:0000259" key="14">
    <source>
        <dbReference type="Pfam" id="PF00593"/>
    </source>
</evidence>
<name>A0AA47LS95_9GAMM</name>
<dbReference type="EMBL" id="CP114588">
    <property type="protein sequence ID" value="WBA09002.1"/>
    <property type="molecule type" value="Genomic_DNA"/>
</dbReference>
<dbReference type="SUPFAM" id="SSF56935">
    <property type="entry name" value="Porins"/>
    <property type="match status" value="1"/>
</dbReference>
<keyword evidence="5 10" id="KW-0812">Transmembrane</keyword>
<evidence type="ECO:0000256" key="1">
    <source>
        <dbReference type="ARBA" id="ARBA00004571"/>
    </source>
</evidence>
<dbReference type="GO" id="GO:0015344">
    <property type="term" value="F:siderophore uptake transmembrane transporter activity"/>
    <property type="evidence" value="ECO:0007669"/>
    <property type="project" value="TreeGrafter"/>
</dbReference>
<evidence type="ECO:0000256" key="9">
    <source>
        <dbReference type="ARBA" id="ARBA00023237"/>
    </source>
</evidence>
<keyword evidence="4 10" id="KW-1134">Transmembrane beta strand</keyword>
<evidence type="ECO:0000313" key="16">
    <source>
        <dbReference type="EMBL" id="WBA09002.1"/>
    </source>
</evidence>
<dbReference type="Gene3D" id="2.40.170.20">
    <property type="entry name" value="TonB-dependent receptor, beta-barrel domain"/>
    <property type="match status" value="1"/>
</dbReference>
<evidence type="ECO:0000256" key="4">
    <source>
        <dbReference type="ARBA" id="ARBA00022452"/>
    </source>
</evidence>
<keyword evidence="6 13" id="KW-0732">Signal</keyword>
<comment type="similarity">
    <text evidence="2 10 12">Belongs to the TonB-dependent receptor family.</text>
</comment>
<feature type="chain" id="PRO_5041422845" evidence="13">
    <location>
        <begin position="25"/>
        <end position="650"/>
    </location>
</feature>
<dbReference type="GO" id="GO:0009279">
    <property type="term" value="C:cell outer membrane"/>
    <property type="evidence" value="ECO:0007669"/>
    <property type="project" value="UniProtKB-SubCell"/>
</dbReference>
<evidence type="ECO:0000259" key="15">
    <source>
        <dbReference type="Pfam" id="PF07715"/>
    </source>
</evidence>
<dbReference type="InterPro" id="IPR012910">
    <property type="entry name" value="Plug_dom"/>
</dbReference>
<evidence type="ECO:0000256" key="6">
    <source>
        <dbReference type="ARBA" id="ARBA00022729"/>
    </source>
</evidence>
<protein>
    <submittedName>
        <fullName evidence="16">TonB-dependent receptor</fullName>
    </submittedName>
</protein>
<evidence type="ECO:0000313" key="17">
    <source>
        <dbReference type="Proteomes" id="UP001164748"/>
    </source>
</evidence>
<gene>
    <name evidence="16" type="ORF">N8M53_01890</name>
</gene>
<evidence type="ECO:0000256" key="8">
    <source>
        <dbReference type="ARBA" id="ARBA00023136"/>
    </source>
</evidence>
<dbReference type="GO" id="GO:0044718">
    <property type="term" value="P:siderophore transmembrane transport"/>
    <property type="evidence" value="ECO:0007669"/>
    <property type="project" value="TreeGrafter"/>
</dbReference>
<sequence length="650" mass="71421">MHLRLNPLTLAIITAGTLSLPTHAQDAQPVETVTVTADSLQGNMAVSAEELEARQAQDLEDMFRDNASINVGGGVGAGQKVYLRGVEDTNLNITVDGAAQGGYLFHHQGRLSIEPELLKRVGVESGPASADSGPGALGGSVRFETKDAQDMLRPGQTIGARLSGGLESAANATSGSSAVYGRLGESLGILAYMKGRNSDDYRHGGGDLQPATASQQRSYLVKLSLLNHGDHDVRVSAERRTDQGDYFVRAHMPYFSRQSRSYQETERETLSFQHRWAPDSDWIELTTKLYQNTLDLDRIESETFSRARQIGGDIRNQMRFDTGAVQHALTAGIDMFEQKTENLDYDEANGANNQDKARNIGLFLQDRMTVGDFGIAWGVRFDDYHTDYGQAGDVDGSEVSPNLQLSYQATDNLRLHAGYGEAVRGAKTREVLLIGGAVEVDKDLQPEHAKQAEIGAEWQGYGMLTEQDTLNLAVTGFNTQIENYQAYDRRSDPNYLYNLEDEVTSQGIEARVGWALNQFDTQLSYSHVNMEDENGDPLGDAMAIGASVGNTWVWDTQYQLVDTDVSLGYTLTGVERLTDVQDGDHEKPGYVVHDVRAQWQPAAYQGLTVSLAVNNLLDKEYSEHSSFTLNSGSSMPEPGRDLRLGMSYRF</sequence>
<keyword evidence="16" id="KW-0675">Receptor</keyword>
<feature type="domain" description="TonB-dependent receptor-like beta-barrel" evidence="14">
    <location>
        <begin position="251"/>
        <end position="616"/>
    </location>
</feature>
<dbReference type="Proteomes" id="UP001164748">
    <property type="component" value="Chromosome"/>
</dbReference>
<accession>A0AA47LS95</accession>
<dbReference type="Pfam" id="PF07715">
    <property type="entry name" value="Plug"/>
    <property type="match status" value="1"/>
</dbReference>
<keyword evidence="8 10" id="KW-0472">Membrane</keyword>
<evidence type="ECO:0000256" key="13">
    <source>
        <dbReference type="SAM" id="SignalP"/>
    </source>
</evidence>